<dbReference type="AlphaFoldDB" id="A0AAD8C6H6"/>
<feature type="non-terminal residue" evidence="2">
    <location>
        <position position="1"/>
    </location>
</feature>
<keyword evidence="3" id="KW-1185">Reference proteome</keyword>
<sequence length="119" mass="13549">NVFSYDNSEQYGGFLTNEYCESCGNQSIDSRSDLQGEESESSLDNFQVHPKELCGQNRQDVRRQDTPDGQQTPTAVEQENQLYPSIDVFLIQTLSSTHCDTALTLRLEDIDLSMTEKRF</sequence>
<gene>
    <name evidence="2" type="ORF">Bpfe_003432</name>
</gene>
<organism evidence="2 3">
    <name type="scientific">Biomphalaria pfeifferi</name>
    <name type="common">Bloodfluke planorb</name>
    <name type="synonym">Freshwater snail</name>
    <dbReference type="NCBI Taxonomy" id="112525"/>
    <lineage>
        <taxon>Eukaryota</taxon>
        <taxon>Metazoa</taxon>
        <taxon>Spiralia</taxon>
        <taxon>Lophotrochozoa</taxon>
        <taxon>Mollusca</taxon>
        <taxon>Gastropoda</taxon>
        <taxon>Heterobranchia</taxon>
        <taxon>Euthyneura</taxon>
        <taxon>Panpulmonata</taxon>
        <taxon>Hygrophila</taxon>
        <taxon>Lymnaeoidea</taxon>
        <taxon>Planorbidae</taxon>
        <taxon>Biomphalaria</taxon>
    </lineage>
</organism>
<evidence type="ECO:0000313" key="2">
    <source>
        <dbReference type="EMBL" id="KAK0067334.1"/>
    </source>
</evidence>
<dbReference type="Proteomes" id="UP001233172">
    <property type="component" value="Unassembled WGS sequence"/>
</dbReference>
<accession>A0AAD8C6H6</accession>
<reference evidence="2" key="2">
    <citation type="submission" date="2023-04" db="EMBL/GenBank/DDBJ databases">
        <authorList>
            <person name="Bu L."/>
            <person name="Lu L."/>
            <person name="Laidemitt M.R."/>
            <person name="Zhang S.M."/>
            <person name="Mutuku M."/>
            <person name="Mkoji G."/>
            <person name="Steinauer M."/>
            <person name="Loker E.S."/>
        </authorList>
    </citation>
    <scope>NUCLEOTIDE SEQUENCE</scope>
    <source>
        <strain evidence="2">KasaAsao</strain>
        <tissue evidence="2">Whole Snail</tissue>
    </source>
</reference>
<reference evidence="2" key="1">
    <citation type="journal article" date="2023" name="PLoS Negl. Trop. Dis.">
        <title>A genome sequence for Biomphalaria pfeifferi, the major vector snail for the human-infecting parasite Schistosoma mansoni.</title>
        <authorList>
            <person name="Bu L."/>
            <person name="Lu L."/>
            <person name="Laidemitt M.R."/>
            <person name="Zhang S.M."/>
            <person name="Mutuku M."/>
            <person name="Mkoji G."/>
            <person name="Steinauer M."/>
            <person name="Loker E.S."/>
        </authorList>
    </citation>
    <scope>NUCLEOTIDE SEQUENCE</scope>
    <source>
        <strain evidence="2">KasaAsao</strain>
    </source>
</reference>
<dbReference type="EMBL" id="JASAOG010000008">
    <property type="protein sequence ID" value="KAK0067334.1"/>
    <property type="molecule type" value="Genomic_DNA"/>
</dbReference>
<feature type="region of interest" description="Disordered" evidence="1">
    <location>
        <begin position="27"/>
        <end position="79"/>
    </location>
</feature>
<protein>
    <submittedName>
        <fullName evidence="2">Uncharacterized protein</fullName>
    </submittedName>
</protein>
<feature type="compositionally biased region" description="Polar residues" evidence="1">
    <location>
        <begin position="67"/>
        <end position="79"/>
    </location>
</feature>
<evidence type="ECO:0000256" key="1">
    <source>
        <dbReference type="SAM" id="MobiDB-lite"/>
    </source>
</evidence>
<comment type="caution">
    <text evidence="2">The sequence shown here is derived from an EMBL/GenBank/DDBJ whole genome shotgun (WGS) entry which is preliminary data.</text>
</comment>
<name>A0AAD8C6H6_BIOPF</name>
<evidence type="ECO:0000313" key="3">
    <source>
        <dbReference type="Proteomes" id="UP001233172"/>
    </source>
</evidence>
<proteinExistence type="predicted"/>